<evidence type="ECO:0000313" key="1">
    <source>
        <dbReference type="EMBL" id="ACS83862.1"/>
    </source>
</evidence>
<dbReference type="AlphaFoldDB" id="C6C5P9"/>
<keyword evidence="2" id="KW-1185">Reference proteome</keyword>
<accession>C6C5P9</accession>
<evidence type="ECO:0000313" key="2">
    <source>
        <dbReference type="Proteomes" id="UP000002734"/>
    </source>
</evidence>
<organism evidence="1 2">
    <name type="scientific">Musicola paradisiaca (strain Ech703)</name>
    <name type="common">Dickeya paradisiaca</name>
    <name type="synonym">Dickeya dadantii</name>
    <dbReference type="NCBI Taxonomy" id="579405"/>
    <lineage>
        <taxon>Bacteria</taxon>
        <taxon>Pseudomonadati</taxon>
        <taxon>Pseudomonadota</taxon>
        <taxon>Gammaproteobacteria</taxon>
        <taxon>Enterobacterales</taxon>
        <taxon>Pectobacteriaceae</taxon>
        <taxon>Musicola</taxon>
    </lineage>
</organism>
<name>C6C5P9_MUSP7</name>
<sequence length="34" mass="3979">MSIRQQRSIGDIPRQMACAGRRYPDVSFRVEVVR</sequence>
<reference evidence="1" key="1">
    <citation type="submission" date="2009-06" db="EMBL/GenBank/DDBJ databases">
        <title>Complete sequence of Dickeya dadantii Ech703.</title>
        <authorList>
            <consortium name="US DOE Joint Genome Institute"/>
            <person name="Lucas S."/>
            <person name="Copeland A."/>
            <person name="Lapidus A."/>
            <person name="Glavina del Rio T."/>
            <person name="Dalin E."/>
            <person name="Tice H."/>
            <person name="Bruce D."/>
            <person name="Goodwin L."/>
            <person name="Pitluck S."/>
            <person name="Chertkov O."/>
            <person name="Brettin T."/>
            <person name="Detter J.C."/>
            <person name="Han C."/>
            <person name="Larimer F."/>
            <person name="Land M."/>
            <person name="Hauser L."/>
            <person name="Kyrpides N."/>
            <person name="Mikhailova N."/>
            <person name="Balakrishnan V."/>
            <person name="Glasner J."/>
            <person name="Perna N.T."/>
        </authorList>
    </citation>
    <scope>NUCLEOTIDE SEQUENCE [LARGE SCALE GENOMIC DNA]</scope>
    <source>
        <strain evidence="1">Ech703</strain>
    </source>
</reference>
<dbReference type="HOGENOM" id="CLU_3373450_0_0_6"/>
<dbReference type="KEGG" id="dda:Dd703_0043"/>
<protein>
    <submittedName>
        <fullName evidence="1">Uncharacterized protein</fullName>
    </submittedName>
</protein>
<dbReference type="STRING" id="579405.Dd703_0043"/>
<proteinExistence type="predicted"/>
<dbReference type="Proteomes" id="UP000002734">
    <property type="component" value="Chromosome"/>
</dbReference>
<gene>
    <name evidence="1" type="ordered locus">Dd703_0043</name>
</gene>
<dbReference type="EMBL" id="CP001654">
    <property type="protein sequence ID" value="ACS83862.1"/>
    <property type="molecule type" value="Genomic_DNA"/>
</dbReference>